<proteinExistence type="predicted"/>
<name>A0ABQ9Z210_9CRUS</name>
<comment type="caution">
    <text evidence="1">The sequence shown here is derived from an EMBL/GenBank/DDBJ whole genome shotgun (WGS) entry which is preliminary data.</text>
</comment>
<accession>A0ABQ9Z210</accession>
<evidence type="ECO:0000313" key="2">
    <source>
        <dbReference type="Proteomes" id="UP001234178"/>
    </source>
</evidence>
<dbReference type="EMBL" id="JAOYFB010000002">
    <property type="protein sequence ID" value="KAK4006864.1"/>
    <property type="molecule type" value="Genomic_DNA"/>
</dbReference>
<dbReference type="Proteomes" id="UP001234178">
    <property type="component" value="Unassembled WGS sequence"/>
</dbReference>
<reference evidence="1 2" key="1">
    <citation type="journal article" date="2023" name="Nucleic Acids Res.">
        <title>The hologenome of Daphnia magna reveals possible DNA methylation and microbiome-mediated evolution of the host genome.</title>
        <authorList>
            <person name="Chaturvedi A."/>
            <person name="Li X."/>
            <person name="Dhandapani V."/>
            <person name="Marshall H."/>
            <person name="Kissane S."/>
            <person name="Cuenca-Cambronero M."/>
            <person name="Asole G."/>
            <person name="Calvet F."/>
            <person name="Ruiz-Romero M."/>
            <person name="Marangio P."/>
            <person name="Guigo R."/>
            <person name="Rago D."/>
            <person name="Mirbahai L."/>
            <person name="Eastwood N."/>
            <person name="Colbourne J.K."/>
            <person name="Zhou J."/>
            <person name="Mallon E."/>
            <person name="Orsini L."/>
        </authorList>
    </citation>
    <scope>NUCLEOTIDE SEQUENCE [LARGE SCALE GENOMIC DNA]</scope>
    <source>
        <strain evidence="1">LRV0_1</strain>
    </source>
</reference>
<evidence type="ECO:0000313" key="1">
    <source>
        <dbReference type="EMBL" id="KAK4006864.1"/>
    </source>
</evidence>
<gene>
    <name evidence="1" type="ORF">OUZ56_012020</name>
</gene>
<organism evidence="1 2">
    <name type="scientific">Daphnia magna</name>
    <dbReference type="NCBI Taxonomy" id="35525"/>
    <lineage>
        <taxon>Eukaryota</taxon>
        <taxon>Metazoa</taxon>
        <taxon>Ecdysozoa</taxon>
        <taxon>Arthropoda</taxon>
        <taxon>Crustacea</taxon>
        <taxon>Branchiopoda</taxon>
        <taxon>Diplostraca</taxon>
        <taxon>Cladocera</taxon>
        <taxon>Anomopoda</taxon>
        <taxon>Daphniidae</taxon>
        <taxon>Daphnia</taxon>
    </lineage>
</organism>
<protein>
    <submittedName>
        <fullName evidence="1">Uncharacterized protein</fullName>
    </submittedName>
</protein>
<keyword evidence="2" id="KW-1185">Reference proteome</keyword>
<sequence length="77" mass="8955">MELLRQLHVIVAPNKGEVLYRTQSSNSCIMEQKYGGEMRPHIALTSLKIFCYFLFCFFRVQKTPKAIYFNINCCDVG</sequence>